<protein>
    <recommendedName>
        <fullName evidence="5">DUF5666 domain-containing protein</fullName>
    </recommendedName>
</protein>
<evidence type="ECO:0000313" key="4">
    <source>
        <dbReference type="Proteomes" id="UP000426246"/>
    </source>
</evidence>
<proteinExistence type="predicted"/>
<evidence type="ECO:0000313" key="3">
    <source>
        <dbReference type="EMBL" id="QGQ93845.1"/>
    </source>
</evidence>
<dbReference type="KEGG" id="ppsc:EHS13_02445"/>
<keyword evidence="2" id="KW-0732">Signal</keyword>
<organism evidence="3 4">
    <name type="scientific">Paenibacillus psychroresistens</name>
    <dbReference type="NCBI Taxonomy" id="1778678"/>
    <lineage>
        <taxon>Bacteria</taxon>
        <taxon>Bacillati</taxon>
        <taxon>Bacillota</taxon>
        <taxon>Bacilli</taxon>
        <taxon>Bacillales</taxon>
        <taxon>Paenibacillaceae</taxon>
        <taxon>Paenibacillus</taxon>
    </lineage>
</organism>
<keyword evidence="4" id="KW-1185">Reference proteome</keyword>
<evidence type="ECO:0000256" key="2">
    <source>
        <dbReference type="SAM" id="SignalP"/>
    </source>
</evidence>
<feature type="region of interest" description="Disordered" evidence="1">
    <location>
        <begin position="128"/>
        <end position="150"/>
    </location>
</feature>
<dbReference type="AlphaFoldDB" id="A0A6B8RE79"/>
<dbReference type="Proteomes" id="UP000426246">
    <property type="component" value="Chromosome"/>
</dbReference>
<gene>
    <name evidence="3" type="ORF">EHS13_02445</name>
</gene>
<feature type="chain" id="PRO_5025361903" description="DUF5666 domain-containing protein" evidence="2">
    <location>
        <begin position="26"/>
        <end position="218"/>
    </location>
</feature>
<name>A0A6B8RE79_9BACL</name>
<dbReference type="RefSeq" id="WP_155698843.1">
    <property type="nucleotide sequence ID" value="NZ_CP034235.1"/>
</dbReference>
<feature type="region of interest" description="Disordered" evidence="1">
    <location>
        <begin position="164"/>
        <end position="218"/>
    </location>
</feature>
<accession>A0A6B8RE79</accession>
<evidence type="ECO:0008006" key="5">
    <source>
        <dbReference type="Google" id="ProtNLM"/>
    </source>
</evidence>
<dbReference type="OrthoDB" id="2603943at2"/>
<sequence length="218" mass="23671">MKKVKLLFITCLTIALLSFGVVAFANGGTSTDSVNISHKIVTGKFIALEEENTKVKVSLEAGTELYPLDKTILVLRDKEKAVLANLKVGDKLEFAFNSSNKVAFIKAYSEAFLKAEAAALLATPAPTLAPTATVKPTPSPTDAPKVVKPIHKVKAVDPAIAALKDDKDKKDCDGKFDGKNDGKDNKNSKNHANKENDHRQDKDNKHHGRDIHEMKKNG</sequence>
<evidence type="ECO:0000256" key="1">
    <source>
        <dbReference type="SAM" id="MobiDB-lite"/>
    </source>
</evidence>
<feature type="signal peptide" evidence="2">
    <location>
        <begin position="1"/>
        <end position="25"/>
    </location>
</feature>
<reference evidence="4" key="1">
    <citation type="submission" date="2018-11" db="EMBL/GenBank/DDBJ databases">
        <title>Complete genome sequence of Paenibacillus sp. ML311-T8.</title>
        <authorList>
            <person name="Nam Y.-D."/>
            <person name="Kang J."/>
            <person name="Chung W.-H."/>
            <person name="Park Y.S."/>
        </authorList>
    </citation>
    <scope>NUCLEOTIDE SEQUENCE [LARGE SCALE GENOMIC DNA]</scope>
    <source>
        <strain evidence="4">ML311-T8</strain>
    </source>
</reference>
<dbReference type="EMBL" id="CP034235">
    <property type="protein sequence ID" value="QGQ93845.1"/>
    <property type="molecule type" value="Genomic_DNA"/>
</dbReference>